<dbReference type="Pfam" id="PF02222">
    <property type="entry name" value="ATP-grasp"/>
    <property type="match status" value="1"/>
</dbReference>
<dbReference type="Gene3D" id="3.40.50.20">
    <property type="match status" value="1"/>
</dbReference>
<evidence type="ECO:0000256" key="9">
    <source>
        <dbReference type="ARBA" id="ARBA00022840"/>
    </source>
</evidence>
<feature type="compositionally biased region" description="Low complexity" evidence="12">
    <location>
        <begin position="746"/>
        <end position="755"/>
    </location>
</feature>
<evidence type="ECO:0000256" key="8">
    <source>
        <dbReference type="ARBA" id="ARBA00022793"/>
    </source>
</evidence>
<keyword evidence="6 11" id="KW-0547">Nucleotide-binding</keyword>
<organism evidence="14 15">
    <name type="scientific">Purpureocillium lavendulum</name>
    <dbReference type="NCBI Taxonomy" id="1247861"/>
    <lineage>
        <taxon>Eukaryota</taxon>
        <taxon>Fungi</taxon>
        <taxon>Dikarya</taxon>
        <taxon>Ascomycota</taxon>
        <taxon>Pezizomycotina</taxon>
        <taxon>Sordariomycetes</taxon>
        <taxon>Hypocreomycetidae</taxon>
        <taxon>Hypocreales</taxon>
        <taxon>Ophiocordycipitaceae</taxon>
        <taxon>Purpureocillium</taxon>
    </lineage>
</organism>
<dbReference type="SMART" id="SM01001">
    <property type="entry name" value="AIRC"/>
    <property type="match status" value="1"/>
</dbReference>
<dbReference type="InterPro" id="IPR005875">
    <property type="entry name" value="PurK"/>
</dbReference>
<keyword evidence="8" id="KW-0210">Decarboxylase</keyword>
<dbReference type="SUPFAM" id="SSF52440">
    <property type="entry name" value="PreATP-grasp domain"/>
    <property type="match status" value="1"/>
</dbReference>
<evidence type="ECO:0000256" key="1">
    <source>
        <dbReference type="ARBA" id="ARBA00001244"/>
    </source>
</evidence>
<dbReference type="GO" id="GO:0006189">
    <property type="term" value="P:'de novo' IMP biosynthetic process"/>
    <property type="evidence" value="ECO:0007669"/>
    <property type="project" value="InterPro"/>
</dbReference>
<dbReference type="HAMAP" id="MF_01929">
    <property type="entry name" value="PurE_classI"/>
    <property type="match status" value="1"/>
</dbReference>
<evidence type="ECO:0000256" key="12">
    <source>
        <dbReference type="SAM" id="MobiDB-lite"/>
    </source>
</evidence>
<protein>
    <recommendedName>
        <fullName evidence="5">Phosphoribosylaminoimidazole carboxylase</fullName>
        <ecNumber evidence="4">4.1.1.21</ecNumber>
    </recommendedName>
</protein>
<reference evidence="14" key="1">
    <citation type="submission" date="2023-01" db="EMBL/GenBank/DDBJ databases">
        <title>The growth and conidiation of Purpureocillium lavendulum are regulated by nitrogen source and histone H3K14 acetylation.</title>
        <authorList>
            <person name="Tang P."/>
            <person name="Han J."/>
            <person name="Zhang C."/>
            <person name="Tang P."/>
            <person name="Qi F."/>
            <person name="Zhang K."/>
            <person name="Liang L."/>
        </authorList>
    </citation>
    <scope>NUCLEOTIDE SEQUENCE</scope>
    <source>
        <strain evidence="14">YMF1.00683</strain>
    </source>
</reference>
<dbReference type="PANTHER" id="PTHR11609:SF5">
    <property type="entry name" value="PHOSPHORIBOSYLAMINOIMIDAZOLE CARBOXYLASE"/>
    <property type="match status" value="1"/>
</dbReference>
<keyword evidence="15" id="KW-1185">Reference proteome</keyword>
<dbReference type="NCBIfam" id="TIGR01161">
    <property type="entry name" value="purK"/>
    <property type="match status" value="1"/>
</dbReference>
<dbReference type="SUPFAM" id="SSF52255">
    <property type="entry name" value="N5-CAIR mutase (phosphoribosylaminoimidazole carboxylase, PurE)"/>
    <property type="match status" value="1"/>
</dbReference>
<evidence type="ECO:0000256" key="3">
    <source>
        <dbReference type="ARBA" id="ARBA00006114"/>
    </source>
</evidence>
<dbReference type="InterPro" id="IPR000031">
    <property type="entry name" value="PurE_dom"/>
</dbReference>
<dbReference type="Gene3D" id="3.40.50.1970">
    <property type="match status" value="1"/>
</dbReference>
<comment type="pathway">
    <text evidence="2">Purine metabolism; IMP biosynthesis via de novo pathway; 5-amino-1-(5-phospho-D-ribosyl)imidazole-4-carboxylate from 5-amino-1-(5-phospho-D-ribosyl)imidazole (carboxylase route): step 1/1.</text>
</comment>
<sequence>MQGDDFTHRLNRLGHQSPSCRVIVASASSRALEYSHSATMGKTPVIGLLGGGQLGRMLCEAAGPLGYDIAVLDEAGCPAKQINANDKHVTGSFKDAAKVRELASRCDVLTVEIEHVNTEVLEEIATKGVRTPSGELRRVPVHPSWRTLRLVQDKYAQKEHFRAAGVPIAPQMALGEGELLPASLKEAYQNFGFPFMVKARKGSYDGRGNFKVNGPEDFEEVVKALGKLPLYAEKWVPFAMELAVMVIRTENEAGDCTGVYSYPTVETVHEDDVCKTVLMPPRKVDAAVCAQAQNVAQDVIRSLWGRGVFAVEMFLLQDGTIMVNEVAPRPHNSGHYTIEAVPYLSQYKAQLHAIMDIVPKAMQLAPRCSQAIMLNILGGAAPESHDKLVRLTETEYVGGTDTYLHLYGKASKPGRKIGHITFTTPSADVDLEATIAPFVNEVDLMRQQRLSASSAQLRPTAAPEASSKKTSSRDAKAPLVVVTMGSDSDLSVLTAGLDILEKFEVPYDCTITSAHRTPGRMTELANAAAARGVKVLIAAAGGAAHLPGMLASETTVPVIGVPVKATHLDGNDSLLSIVQMPRGIPVATVGINNSTNAALLAVRMLGSHYPEYREKMARYMESMKVEVEGKAAKLEEPYELQLERGLHLLGLSTVVLVRPLDGHAQLVRGVEDEPRVSQELPRGESQVGGLVGSLLDDVPRESSVIDAADGADDEVAALGAEGGADAPRQVRLVRTRSMRCLGLLPPLLTSRTSTPQPGSRRARRNVCSRSHDGAPAHSIHSVAERRSHSGMSAGMTPRTAATTSRRKRVRFSKLPPYSSKVGDEVAVRAVYLNDVEASGDGAHSSIGKGAHQAGDVSAAQLPRRRMVSGKRHGAGADDVAGPAAVGLVGEGLVGGAADPGGEGAGLAAGVGDLDAGLDALAVGKVDDAAQGRDVRVGPDAGVLGRDAAARLDGRGLDDDEPRAAQRELAQVHEVSVRWPSSAEYWHMGLTTQRLGSSTERTRSGL</sequence>
<dbReference type="PROSITE" id="PS50975">
    <property type="entry name" value="ATP_GRASP"/>
    <property type="match status" value="1"/>
</dbReference>
<dbReference type="GO" id="GO:0004638">
    <property type="term" value="F:phosphoribosylaminoimidazole carboxylase activity"/>
    <property type="evidence" value="ECO:0007669"/>
    <property type="project" value="UniProtKB-EC"/>
</dbReference>
<dbReference type="EC" id="4.1.1.21" evidence="4"/>
<accession>A0AB34G2N6</accession>
<dbReference type="SUPFAM" id="SSF51246">
    <property type="entry name" value="Rudiment single hybrid motif"/>
    <property type="match status" value="1"/>
</dbReference>
<evidence type="ECO:0000256" key="10">
    <source>
        <dbReference type="ARBA" id="ARBA00023239"/>
    </source>
</evidence>
<dbReference type="Pfam" id="PF22660">
    <property type="entry name" value="RS_preATP-grasp-like"/>
    <property type="match status" value="1"/>
</dbReference>
<keyword evidence="7" id="KW-0658">Purine biosynthesis</keyword>
<comment type="catalytic activity">
    <reaction evidence="1">
        <text>5-amino-1-(5-phospho-D-ribosyl)imidazole-4-carboxylate + H(+) = 5-amino-1-(5-phospho-beta-D-ribosyl)imidazole + CO2</text>
        <dbReference type="Rhea" id="RHEA:10792"/>
        <dbReference type="ChEBI" id="CHEBI:15378"/>
        <dbReference type="ChEBI" id="CHEBI:16526"/>
        <dbReference type="ChEBI" id="CHEBI:77657"/>
        <dbReference type="ChEBI" id="CHEBI:137981"/>
        <dbReference type="EC" id="4.1.1.21"/>
    </reaction>
</comment>
<dbReference type="GO" id="GO:0046872">
    <property type="term" value="F:metal ion binding"/>
    <property type="evidence" value="ECO:0007669"/>
    <property type="project" value="InterPro"/>
</dbReference>
<dbReference type="Pfam" id="PF17769">
    <property type="entry name" value="PurK_C"/>
    <property type="match status" value="1"/>
</dbReference>
<dbReference type="HAMAP" id="MF_01928">
    <property type="entry name" value="PurK"/>
    <property type="match status" value="1"/>
</dbReference>
<dbReference type="InterPro" id="IPR040686">
    <property type="entry name" value="PurK_C"/>
</dbReference>
<dbReference type="AlphaFoldDB" id="A0AB34G2N6"/>
<gene>
    <name evidence="14" type="primary">ADE2</name>
    <name evidence="14" type="ORF">O9K51_00410</name>
</gene>
<evidence type="ECO:0000313" key="14">
    <source>
        <dbReference type="EMBL" id="KAJ6445649.1"/>
    </source>
</evidence>
<dbReference type="InterPro" id="IPR016185">
    <property type="entry name" value="PreATP-grasp_dom_sf"/>
</dbReference>
<evidence type="ECO:0000256" key="6">
    <source>
        <dbReference type="ARBA" id="ARBA00022741"/>
    </source>
</evidence>
<evidence type="ECO:0000259" key="13">
    <source>
        <dbReference type="PROSITE" id="PS50975"/>
    </source>
</evidence>
<evidence type="ECO:0000256" key="4">
    <source>
        <dbReference type="ARBA" id="ARBA00012329"/>
    </source>
</evidence>
<proteinExistence type="inferred from homology"/>
<dbReference type="InterPro" id="IPR033747">
    <property type="entry name" value="PurE_ClassI"/>
</dbReference>
<evidence type="ECO:0000256" key="7">
    <source>
        <dbReference type="ARBA" id="ARBA00022755"/>
    </source>
</evidence>
<dbReference type="NCBIfam" id="TIGR01162">
    <property type="entry name" value="purE"/>
    <property type="match status" value="1"/>
</dbReference>
<keyword evidence="10" id="KW-0456">Lyase</keyword>
<dbReference type="GO" id="GO:0005524">
    <property type="term" value="F:ATP binding"/>
    <property type="evidence" value="ECO:0007669"/>
    <property type="project" value="UniProtKB-UniRule"/>
</dbReference>
<evidence type="ECO:0000256" key="2">
    <source>
        <dbReference type="ARBA" id="ARBA00004747"/>
    </source>
</evidence>
<dbReference type="InterPro" id="IPR011054">
    <property type="entry name" value="Rudment_hybrid_motif"/>
</dbReference>
<dbReference type="InterPro" id="IPR011761">
    <property type="entry name" value="ATP-grasp"/>
</dbReference>
<name>A0AB34G2N6_9HYPO</name>
<dbReference type="Gene3D" id="3.30.470.20">
    <property type="entry name" value="ATP-grasp fold, B domain"/>
    <property type="match status" value="1"/>
</dbReference>
<dbReference type="EMBL" id="JAQHRD010000001">
    <property type="protein sequence ID" value="KAJ6445649.1"/>
    <property type="molecule type" value="Genomic_DNA"/>
</dbReference>
<dbReference type="InterPro" id="IPR013815">
    <property type="entry name" value="ATP_grasp_subdomain_1"/>
</dbReference>
<evidence type="ECO:0000256" key="5">
    <source>
        <dbReference type="ARBA" id="ARBA00021059"/>
    </source>
</evidence>
<dbReference type="Proteomes" id="UP001163105">
    <property type="component" value="Unassembled WGS sequence"/>
</dbReference>
<dbReference type="PANTHER" id="PTHR11609">
    <property type="entry name" value="PURINE BIOSYNTHESIS PROTEIN 6/7, PUR6/7"/>
    <property type="match status" value="1"/>
</dbReference>
<feature type="region of interest" description="Disordered" evidence="12">
    <location>
        <begin position="746"/>
        <end position="808"/>
    </location>
</feature>
<dbReference type="InterPro" id="IPR054350">
    <property type="entry name" value="PurT/PurK_preATP-grasp"/>
</dbReference>
<keyword evidence="9 11" id="KW-0067">ATP-binding</keyword>
<feature type="region of interest" description="Disordered" evidence="12">
    <location>
        <begin position="453"/>
        <end position="473"/>
    </location>
</feature>
<comment type="caution">
    <text evidence="14">The sequence shown here is derived from an EMBL/GenBank/DDBJ whole genome shotgun (WGS) entry which is preliminary data.</text>
</comment>
<evidence type="ECO:0000256" key="11">
    <source>
        <dbReference type="PROSITE-ProRule" id="PRU00409"/>
    </source>
</evidence>
<dbReference type="Gene3D" id="3.30.1490.20">
    <property type="entry name" value="ATP-grasp fold, A domain"/>
    <property type="match status" value="1"/>
</dbReference>
<dbReference type="InterPro" id="IPR003135">
    <property type="entry name" value="ATP-grasp_carboxylate-amine"/>
</dbReference>
<dbReference type="SUPFAM" id="SSF56059">
    <property type="entry name" value="Glutathione synthetase ATP-binding domain-like"/>
    <property type="match status" value="1"/>
</dbReference>
<evidence type="ECO:0000313" key="15">
    <source>
        <dbReference type="Proteomes" id="UP001163105"/>
    </source>
</evidence>
<dbReference type="Pfam" id="PF00731">
    <property type="entry name" value="AIRC"/>
    <property type="match status" value="1"/>
</dbReference>
<comment type="similarity">
    <text evidence="3">In the C-terminal section; belongs to the AIR carboxylase family. Class I subfamily.</text>
</comment>
<feature type="domain" description="ATP-grasp" evidence="13">
    <location>
        <begin position="158"/>
        <end position="355"/>
    </location>
</feature>